<evidence type="ECO:0000259" key="2">
    <source>
        <dbReference type="PROSITE" id="PS50249"/>
    </source>
</evidence>
<evidence type="ECO:0000313" key="4">
    <source>
        <dbReference type="Proteomes" id="UP000826234"/>
    </source>
</evidence>
<dbReference type="Proteomes" id="UP000826234">
    <property type="component" value="Unassembled WGS sequence"/>
</dbReference>
<dbReference type="InterPro" id="IPR037518">
    <property type="entry name" value="MPN"/>
</dbReference>
<dbReference type="SUPFAM" id="SSF102712">
    <property type="entry name" value="JAB1/MPN domain"/>
    <property type="match status" value="1"/>
</dbReference>
<dbReference type="PANTHER" id="PTHR10410">
    <property type="entry name" value="EUKARYOTIC TRANSLATION INITIATION FACTOR 3 -RELATED"/>
    <property type="match status" value="1"/>
</dbReference>
<gene>
    <name evidence="3" type="ORF">JD844_016117</name>
</gene>
<organism evidence="3 4">
    <name type="scientific">Phrynosoma platyrhinos</name>
    <name type="common">Desert horned lizard</name>
    <dbReference type="NCBI Taxonomy" id="52577"/>
    <lineage>
        <taxon>Eukaryota</taxon>
        <taxon>Metazoa</taxon>
        <taxon>Chordata</taxon>
        <taxon>Craniata</taxon>
        <taxon>Vertebrata</taxon>
        <taxon>Euteleostomi</taxon>
        <taxon>Lepidosauria</taxon>
        <taxon>Squamata</taxon>
        <taxon>Bifurcata</taxon>
        <taxon>Unidentata</taxon>
        <taxon>Episquamata</taxon>
        <taxon>Toxicofera</taxon>
        <taxon>Iguania</taxon>
        <taxon>Phrynosomatidae</taxon>
        <taxon>Phrynosomatinae</taxon>
        <taxon>Phrynosoma</taxon>
    </lineage>
</organism>
<dbReference type="SMART" id="SM00232">
    <property type="entry name" value="JAB_MPN"/>
    <property type="match status" value="1"/>
</dbReference>
<evidence type="ECO:0000313" key="3">
    <source>
        <dbReference type="EMBL" id="KAH0617656.1"/>
    </source>
</evidence>
<dbReference type="InterPro" id="IPR000555">
    <property type="entry name" value="JAMM/MPN+_dom"/>
</dbReference>
<dbReference type="Pfam" id="PF01398">
    <property type="entry name" value="JAB"/>
    <property type="match status" value="1"/>
</dbReference>
<protein>
    <recommendedName>
        <fullName evidence="2">MPN domain-containing protein</fullName>
    </recommendedName>
</protein>
<dbReference type="CDD" id="cd08069">
    <property type="entry name" value="MPN_RPN11_CSN5"/>
    <property type="match status" value="1"/>
</dbReference>
<evidence type="ECO:0000256" key="1">
    <source>
        <dbReference type="SAM" id="MobiDB-lite"/>
    </source>
</evidence>
<reference evidence="3 4" key="1">
    <citation type="journal article" date="2022" name="Gigascience">
        <title>A chromosome-level genome assembly and annotation of the desert horned lizard, Phrynosoma platyrhinos, provides insight into chromosomal rearrangements among reptiles.</title>
        <authorList>
            <person name="Koochekian N."/>
            <person name="Ascanio A."/>
            <person name="Farleigh K."/>
            <person name="Card D.C."/>
            <person name="Schield D.R."/>
            <person name="Castoe T.A."/>
            <person name="Jezkova T."/>
        </authorList>
    </citation>
    <scope>NUCLEOTIDE SEQUENCE [LARGE SCALE GENOMIC DNA]</scope>
    <source>
        <strain evidence="3">NK-2021</strain>
    </source>
</reference>
<dbReference type="PROSITE" id="PS50249">
    <property type="entry name" value="MPN"/>
    <property type="match status" value="1"/>
</dbReference>
<feature type="compositionally biased region" description="Basic and acidic residues" evidence="1">
    <location>
        <begin position="26"/>
        <end position="45"/>
    </location>
</feature>
<dbReference type="EMBL" id="JAIPUX010005289">
    <property type="protein sequence ID" value="KAH0617656.1"/>
    <property type="molecule type" value="Genomic_DNA"/>
</dbReference>
<dbReference type="InterPro" id="IPR050242">
    <property type="entry name" value="JAMM_MPN+_peptidase_M67A"/>
</dbReference>
<sequence length="237" mass="26369">MRQKDSDAGERRLRCLSLGGGLAKGVPERTEPFAEAKGEAKKPDPPRTCPGLCFFKKIFDLFFYSHHYFKYCKISALALLKMVMHARSGGNLEVMGLMLGKVDGETMIIMDSFALPVEGTETRVNAQAAAYEYMAAYIENAKQVGRLENAIGWYHSHPGYGCWLSGIDVSTQMLNQQFQEPFVAVVIDPTRTISAGKVNLGAFRTYPKGYKPPDEGPSEYQTIPLNKIEDFGVHCKQ</sequence>
<dbReference type="Gene3D" id="3.40.140.10">
    <property type="entry name" value="Cytidine Deaminase, domain 2"/>
    <property type="match status" value="1"/>
</dbReference>
<accession>A0ABQ7SJX6</accession>
<proteinExistence type="predicted"/>
<name>A0ABQ7SJX6_PHRPL</name>
<feature type="region of interest" description="Disordered" evidence="1">
    <location>
        <begin position="20"/>
        <end position="45"/>
    </location>
</feature>
<comment type="caution">
    <text evidence="3">The sequence shown here is derived from an EMBL/GenBank/DDBJ whole genome shotgun (WGS) entry which is preliminary data.</text>
</comment>
<keyword evidence="4" id="KW-1185">Reference proteome</keyword>
<feature type="domain" description="MPN" evidence="2">
    <location>
        <begin position="72"/>
        <end position="209"/>
    </location>
</feature>